<dbReference type="SUPFAM" id="SSF46785">
    <property type="entry name" value="Winged helix' DNA-binding domain"/>
    <property type="match status" value="1"/>
</dbReference>
<dbReference type="PANTHER" id="PTHR38431:SF1">
    <property type="entry name" value="BLL2305 PROTEIN"/>
    <property type="match status" value="1"/>
</dbReference>
<proteinExistence type="predicted"/>
<dbReference type="Gene3D" id="1.10.10.10">
    <property type="entry name" value="Winged helix-like DNA-binding domain superfamily/Winged helix DNA-binding domain"/>
    <property type="match status" value="1"/>
</dbReference>
<dbReference type="Pfam" id="PF00126">
    <property type="entry name" value="HTH_1"/>
    <property type="match status" value="1"/>
</dbReference>
<dbReference type="Pfam" id="PF12727">
    <property type="entry name" value="PBP_like"/>
    <property type="match status" value="1"/>
</dbReference>
<feature type="domain" description="HTH lysR-type" evidence="1">
    <location>
        <begin position="29"/>
        <end position="86"/>
    </location>
</feature>
<evidence type="ECO:0000259" key="1">
    <source>
        <dbReference type="Pfam" id="PF00126"/>
    </source>
</evidence>
<dbReference type="InterPro" id="IPR000847">
    <property type="entry name" value="LysR_HTH_N"/>
</dbReference>
<evidence type="ECO:0000313" key="3">
    <source>
        <dbReference type="EMBL" id="NMG14814.1"/>
    </source>
</evidence>
<reference evidence="3 4" key="1">
    <citation type="submission" date="2019-12" db="EMBL/GenBank/DDBJ databases">
        <title>Comparative genomics gives insights into the taxonomy of the Azoarcus-Aromatoleum group and reveals separate origins of nif in the plant-associated Azoarcus and non-plant-associated Aromatoleum sub-groups.</title>
        <authorList>
            <person name="Lafos M."/>
            <person name="Maluk M."/>
            <person name="Batista M."/>
            <person name="Junghare M."/>
            <person name="Carmona M."/>
            <person name="Faoro H."/>
            <person name="Cruz L.M."/>
            <person name="Battistoni F."/>
            <person name="De Souza E."/>
            <person name="Pedrosa F."/>
            <person name="Chen W.-M."/>
            <person name="Poole P.S."/>
            <person name="Dixon R.A."/>
            <person name="James E.K."/>
        </authorList>
    </citation>
    <scope>NUCLEOTIDE SEQUENCE [LARGE SCALE GENOMIC DNA]</scope>
    <source>
        <strain evidence="3 4">PbN1</strain>
    </source>
</reference>
<keyword evidence="4" id="KW-1185">Reference proteome</keyword>
<name>A0ABX1NS61_9RHOO</name>
<accession>A0ABX1NS61</accession>
<dbReference type="SUPFAM" id="SSF53850">
    <property type="entry name" value="Periplasmic binding protein-like II"/>
    <property type="match status" value="1"/>
</dbReference>
<gene>
    <name evidence="3" type="ORF">GPA24_04500</name>
</gene>
<comment type="caution">
    <text evidence="3">The sequence shown here is derived from an EMBL/GenBank/DDBJ whole genome shotgun (WGS) entry which is preliminary data.</text>
</comment>
<dbReference type="RefSeq" id="WP_210147468.1">
    <property type="nucleotide sequence ID" value="NZ_CP059467.1"/>
</dbReference>
<dbReference type="InterPro" id="IPR036390">
    <property type="entry name" value="WH_DNA-bd_sf"/>
</dbReference>
<dbReference type="EMBL" id="WTVP01000008">
    <property type="protein sequence ID" value="NMG14814.1"/>
    <property type="molecule type" value="Genomic_DNA"/>
</dbReference>
<dbReference type="PANTHER" id="PTHR38431">
    <property type="entry name" value="BLL2305 PROTEIN"/>
    <property type="match status" value="1"/>
</dbReference>
<feature type="domain" description="PBP" evidence="2">
    <location>
        <begin position="148"/>
        <end position="334"/>
    </location>
</feature>
<dbReference type="InterPro" id="IPR024370">
    <property type="entry name" value="PBP_domain"/>
</dbReference>
<organism evidence="3 4">
    <name type="scientific">Aromatoleum bremense</name>
    <dbReference type="NCBI Taxonomy" id="76115"/>
    <lineage>
        <taxon>Bacteria</taxon>
        <taxon>Pseudomonadati</taxon>
        <taxon>Pseudomonadota</taxon>
        <taxon>Betaproteobacteria</taxon>
        <taxon>Rhodocyclales</taxon>
        <taxon>Rhodocyclaceae</taxon>
        <taxon>Aromatoleum</taxon>
    </lineage>
</organism>
<dbReference type="Proteomes" id="UP000633943">
    <property type="component" value="Unassembled WGS sequence"/>
</dbReference>
<protein>
    <submittedName>
        <fullName evidence="3">LysR family transcriptional regulator</fullName>
    </submittedName>
</protein>
<sequence>MSVKLEYRFVAGVAEAPPAAALQLQNPLLAMLDAIRVQGSIGKAATQLGLSYRHLWGELKKHEAIFGQALLASGQGRAARLSAFGERLLWAEKRILARLLPQAESLAGQLDRELLLAVDPGLALLPACASHDLLFGVLRDALLGGARVLLDVEYVGSTRALERLNAGACTVAGIHLPLDDERLCRRGSRIHLALGCELRLGVHKLIRFARREQGLIVAPGNPLGLVSLNDLARPGVVFVNRLRGCGTRLMFDELLARANVPPAAVAGYDTEEPTHLSVAANVAAGSASCGFGLRAAAARFGLDFVPLAHEQYFLVCLKDALDTAAMEAVIGVLRSADFRRLAGAVPGYDAEAAGEIVSLRRTLPWYK</sequence>
<evidence type="ECO:0000313" key="4">
    <source>
        <dbReference type="Proteomes" id="UP000633943"/>
    </source>
</evidence>
<evidence type="ECO:0000259" key="2">
    <source>
        <dbReference type="Pfam" id="PF12727"/>
    </source>
</evidence>
<dbReference type="InterPro" id="IPR036388">
    <property type="entry name" value="WH-like_DNA-bd_sf"/>
</dbReference>